<evidence type="ECO:0000259" key="1">
    <source>
        <dbReference type="PROSITE" id="PS51819"/>
    </source>
</evidence>
<dbReference type="PANTHER" id="PTHR35908:SF1">
    <property type="entry name" value="CONSERVED PROTEIN"/>
    <property type="match status" value="1"/>
</dbReference>
<reference evidence="2 3" key="1">
    <citation type="journal article" date="2019" name="Int. J. Syst. Evol. Microbiol.">
        <title>The Global Catalogue of Microorganisms (GCM) 10K type strain sequencing project: providing services to taxonomists for standard genome sequencing and annotation.</title>
        <authorList>
            <consortium name="The Broad Institute Genomics Platform"/>
            <consortium name="The Broad Institute Genome Sequencing Center for Infectious Disease"/>
            <person name="Wu L."/>
            <person name="Ma J."/>
        </authorList>
    </citation>
    <scope>NUCLEOTIDE SEQUENCE [LARGE SCALE GENOMIC DNA]</scope>
    <source>
        <strain evidence="2 3">JCM 14303</strain>
    </source>
</reference>
<sequence>MGERPAAVGDLRLATIVVNALDMERAATFWAETLGYDAEREVGPQHQYTKLEDPAGRGPDVLIQQTEKIPQDAAPVHIDLYTSDRDQHVERLLKLGATRADDWDYPERHEFIVLRDPEGNEFCVIQAD</sequence>
<dbReference type="Gene3D" id="3.10.180.10">
    <property type="entry name" value="2,3-Dihydroxybiphenyl 1,2-Dioxygenase, domain 1"/>
    <property type="match status" value="1"/>
</dbReference>
<protein>
    <submittedName>
        <fullName evidence="2">VOC family protein</fullName>
    </submittedName>
</protein>
<dbReference type="PANTHER" id="PTHR35908">
    <property type="entry name" value="HYPOTHETICAL FUSION PROTEIN"/>
    <property type="match status" value="1"/>
</dbReference>
<gene>
    <name evidence="2" type="ORF">GCM10009741_36950</name>
</gene>
<dbReference type="RefSeq" id="WP_344175478.1">
    <property type="nucleotide sequence ID" value="NZ_BAAANC010000002.1"/>
</dbReference>
<dbReference type="InterPro" id="IPR037523">
    <property type="entry name" value="VOC_core"/>
</dbReference>
<dbReference type="Pfam" id="PF18029">
    <property type="entry name" value="Glyoxalase_6"/>
    <property type="match status" value="1"/>
</dbReference>
<evidence type="ECO:0000313" key="2">
    <source>
        <dbReference type="EMBL" id="GAA1531379.1"/>
    </source>
</evidence>
<dbReference type="CDD" id="cd06587">
    <property type="entry name" value="VOC"/>
    <property type="match status" value="1"/>
</dbReference>
<dbReference type="PROSITE" id="PS51819">
    <property type="entry name" value="VOC"/>
    <property type="match status" value="1"/>
</dbReference>
<keyword evidence="3" id="KW-1185">Reference proteome</keyword>
<dbReference type="Proteomes" id="UP001500363">
    <property type="component" value="Unassembled WGS sequence"/>
</dbReference>
<dbReference type="SUPFAM" id="SSF54593">
    <property type="entry name" value="Glyoxalase/Bleomycin resistance protein/Dihydroxybiphenyl dioxygenase"/>
    <property type="match status" value="1"/>
</dbReference>
<evidence type="ECO:0000313" key="3">
    <source>
        <dbReference type="Proteomes" id="UP001500363"/>
    </source>
</evidence>
<proteinExistence type="predicted"/>
<name>A0ABN2B0P7_9ACTN</name>
<dbReference type="EMBL" id="BAAANC010000002">
    <property type="protein sequence ID" value="GAA1531379.1"/>
    <property type="molecule type" value="Genomic_DNA"/>
</dbReference>
<feature type="domain" description="VOC" evidence="1">
    <location>
        <begin position="12"/>
        <end position="127"/>
    </location>
</feature>
<comment type="caution">
    <text evidence="2">The sequence shown here is derived from an EMBL/GenBank/DDBJ whole genome shotgun (WGS) entry which is preliminary data.</text>
</comment>
<dbReference type="InterPro" id="IPR041581">
    <property type="entry name" value="Glyoxalase_6"/>
</dbReference>
<accession>A0ABN2B0P7</accession>
<dbReference type="InterPro" id="IPR029068">
    <property type="entry name" value="Glyas_Bleomycin-R_OHBP_Dase"/>
</dbReference>
<organism evidence="2 3">
    <name type="scientific">Kribbella lupini</name>
    <dbReference type="NCBI Taxonomy" id="291602"/>
    <lineage>
        <taxon>Bacteria</taxon>
        <taxon>Bacillati</taxon>
        <taxon>Actinomycetota</taxon>
        <taxon>Actinomycetes</taxon>
        <taxon>Propionibacteriales</taxon>
        <taxon>Kribbellaceae</taxon>
        <taxon>Kribbella</taxon>
    </lineage>
</organism>